<name>H6QE16_PYROT</name>
<dbReference type="Proteomes" id="UP000009062">
    <property type="component" value="Plasmid extrachromosomal element"/>
</dbReference>
<accession>H6QE16</accession>
<reference evidence="1 2" key="1">
    <citation type="submission" date="2012-01" db="EMBL/GenBank/DDBJ databases">
        <title>Complete Genome Sequence of Pyrobaculum oguniense.</title>
        <authorList>
            <person name="Bernick D.L."/>
            <person name="Karplus K."/>
            <person name="Lui L.M."/>
            <person name="Coker J.K.C."/>
            <person name="Murphy J.N."/>
            <person name="Cozen A.E."/>
            <person name="Chan P.P."/>
            <person name="Lowe T.M."/>
        </authorList>
    </citation>
    <scope>NUCLEOTIDE SEQUENCE [LARGE SCALE GENOMIC DNA]</scope>
    <source>
        <strain evidence="1 2">TE7</strain>
        <plasmid evidence="1 2">extrachromosomal element</plasmid>
    </source>
</reference>
<proteinExistence type="predicted"/>
<dbReference type="KEGG" id="pog:Pogu_ECE019"/>
<evidence type="ECO:0000313" key="2">
    <source>
        <dbReference type="Proteomes" id="UP000009062"/>
    </source>
</evidence>
<dbReference type="AlphaFoldDB" id="H6QE16"/>
<gene>
    <name evidence="1" type="ORF">Pogu_ECE019</name>
</gene>
<evidence type="ECO:0000313" key="1">
    <source>
        <dbReference type="EMBL" id="AFA40846.1"/>
    </source>
</evidence>
<geneLocation type="plasmid" evidence="1 2">
    <name>extrachromosomal element</name>
</geneLocation>
<keyword evidence="1" id="KW-0614">Plasmid</keyword>
<keyword evidence="2" id="KW-1185">Reference proteome</keyword>
<dbReference type="HOGENOM" id="CLU_902000_0_0_2"/>
<sequence length="308" mass="33910">MPVRKLVTLDKKLAISPNGTDQLDLPRDHVIDEIVLRFQFSYSATSAPSLWDVLKAIQEVRVVSDGSVVHWSLRGDDIYILNYYDQQQAVPVDITASGATITLRLATSEILANLKSDLKLSVRFGGAIGSITSFSGAVTASVEQLVYDPNEFVEAYGPNLENLAEPKVTAEEATLNAGTQFQTVSELPVGNLLKRTVMVVTDSSGDFSDSVVDRIRLMNKPGAQELLNEAFTIFGDKDRMEYQLTQRLTGVVFIDYGVDVTEDNLGLRMWRVAKGDITLETRNNANGRARLIHEEIIVNSETLDEAGV</sequence>
<dbReference type="EMBL" id="CP003317">
    <property type="protein sequence ID" value="AFA40846.1"/>
    <property type="molecule type" value="Genomic_DNA"/>
</dbReference>
<protein>
    <submittedName>
        <fullName evidence="1">Major Capsid Protein</fullName>
    </submittedName>
</protein>
<dbReference type="eggNOG" id="arCOG10335">
    <property type="taxonomic scope" value="Archaea"/>
</dbReference>
<organism evidence="1 2">
    <name type="scientific">Pyrobaculum oguniense (strain DSM 13380 / JCM 10595 / TE7)</name>
    <dbReference type="NCBI Taxonomy" id="698757"/>
    <lineage>
        <taxon>Archaea</taxon>
        <taxon>Thermoproteota</taxon>
        <taxon>Thermoprotei</taxon>
        <taxon>Thermoproteales</taxon>
        <taxon>Thermoproteaceae</taxon>
        <taxon>Pyrobaculum</taxon>
    </lineage>
</organism>